<dbReference type="STRING" id="702745.SAMN05421818_101146"/>
<keyword evidence="1" id="KW-0175">Coiled coil</keyword>
<name>A0A1G8B4R5_9FLAO</name>
<evidence type="ECO:0000313" key="4">
    <source>
        <dbReference type="Proteomes" id="UP000243588"/>
    </source>
</evidence>
<gene>
    <name evidence="3" type="ORF">SAMN05421818_101146</name>
</gene>
<reference evidence="4" key="1">
    <citation type="submission" date="2016-10" db="EMBL/GenBank/DDBJ databases">
        <authorList>
            <person name="Varghese N."/>
            <person name="Submissions S."/>
        </authorList>
    </citation>
    <scope>NUCLEOTIDE SEQUENCE [LARGE SCALE GENOMIC DNA]</scope>
    <source>
        <strain evidence="4">DSM 23313</strain>
    </source>
</reference>
<organism evidence="3 4">
    <name type="scientific">Myroides phaeus</name>
    <dbReference type="NCBI Taxonomy" id="702745"/>
    <lineage>
        <taxon>Bacteria</taxon>
        <taxon>Pseudomonadati</taxon>
        <taxon>Bacteroidota</taxon>
        <taxon>Flavobacteriia</taxon>
        <taxon>Flavobacteriales</taxon>
        <taxon>Flavobacteriaceae</taxon>
        <taxon>Myroides</taxon>
    </lineage>
</organism>
<evidence type="ECO:0000256" key="2">
    <source>
        <dbReference type="SAM" id="Phobius"/>
    </source>
</evidence>
<evidence type="ECO:0008006" key="5">
    <source>
        <dbReference type="Google" id="ProtNLM"/>
    </source>
</evidence>
<sequence>MSNHKNDNFDEIDLNDLSTFFNSIGDSIGKLLYHLVQYLKKNTLFLLLAFIVGGGIGYLYTYKTKSEESLALVSNLNGNEKLIQSETVVVLNYGSYDFIKNAIKDYNRDTLLLKKGLVQVDLKGIVNLSDLRKNASLLSILSSKSDNIEELLTQEVVDRNYHYHALTIVAIEGFEFEMFFKDLQKEVEGVNFIKNRKQIALKNLELRQIELEKSIEQSNNRFSKGMKVEEETTAVEILLGKDELIKELAKVERSILEGQETLFDVYSSKQEVDNNTYNTALKQKSSTKTGIVKGGVLFVFIFVIVNGLFGLYRRYSKQVNELK</sequence>
<accession>A0A1G8B4R5</accession>
<evidence type="ECO:0000313" key="3">
    <source>
        <dbReference type="EMBL" id="SDH28158.1"/>
    </source>
</evidence>
<feature type="transmembrane region" description="Helical" evidence="2">
    <location>
        <begin position="43"/>
        <end position="62"/>
    </location>
</feature>
<keyword evidence="2" id="KW-1133">Transmembrane helix</keyword>
<evidence type="ECO:0000256" key="1">
    <source>
        <dbReference type="SAM" id="Coils"/>
    </source>
</evidence>
<feature type="transmembrane region" description="Helical" evidence="2">
    <location>
        <begin position="291"/>
        <end position="312"/>
    </location>
</feature>
<dbReference type="EMBL" id="FNDQ01000001">
    <property type="protein sequence ID" value="SDH28158.1"/>
    <property type="molecule type" value="Genomic_DNA"/>
</dbReference>
<keyword evidence="2" id="KW-0812">Transmembrane</keyword>
<keyword evidence="4" id="KW-1185">Reference proteome</keyword>
<proteinExistence type="predicted"/>
<keyword evidence="2" id="KW-0472">Membrane</keyword>
<protein>
    <recommendedName>
        <fullName evidence="5">Chain length determinant protein</fullName>
    </recommendedName>
</protein>
<feature type="coiled-coil region" evidence="1">
    <location>
        <begin position="201"/>
        <end position="261"/>
    </location>
</feature>
<dbReference type="RefSeq" id="WP_090404670.1">
    <property type="nucleotide sequence ID" value="NZ_FNDQ01000001.1"/>
</dbReference>
<dbReference type="Proteomes" id="UP000243588">
    <property type="component" value="Unassembled WGS sequence"/>
</dbReference>
<dbReference type="AlphaFoldDB" id="A0A1G8B4R5"/>